<protein>
    <submittedName>
        <fullName evidence="1">Uncharacterized protein</fullName>
    </submittedName>
</protein>
<dbReference type="PATRIC" id="fig|42253.5.peg.2873"/>
<reference evidence="1 2" key="1">
    <citation type="journal article" date="2015" name="Proc. Natl. Acad. Sci. U.S.A.">
        <title>Expanded metabolic versatility of ubiquitous nitrite-oxidizing bacteria from the genus Nitrospira.</title>
        <authorList>
            <person name="Koch H."/>
            <person name="Lucker S."/>
            <person name="Albertsen M."/>
            <person name="Kitzinger K."/>
            <person name="Herbold C."/>
            <person name="Spieck E."/>
            <person name="Nielsen P.H."/>
            <person name="Wagner M."/>
            <person name="Daims H."/>
        </authorList>
    </citation>
    <scope>NUCLEOTIDE SEQUENCE [LARGE SCALE GENOMIC DNA]</scope>
    <source>
        <strain evidence="1 2">NSP M-1</strain>
    </source>
</reference>
<dbReference type="EMBL" id="CP011801">
    <property type="protein sequence ID" value="ALA59311.1"/>
    <property type="molecule type" value="Genomic_DNA"/>
</dbReference>
<sequence length="88" mass="9285">MRHLSAGTPLLLQSCAASVPPHVTRVLANARSIRTNIADGVPKLVGDVQKSVGKSPPPLGHGNSRPELADKVIRNTSGARFIEPCPTR</sequence>
<proteinExistence type="predicted"/>
<accession>A0A0K2GEC8</accession>
<keyword evidence="2" id="KW-1185">Reference proteome</keyword>
<dbReference type="KEGG" id="nmv:NITMOv2_2905"/>
<dbReference type="Proteomes" id="UP000069205">
    <property type="component" value="Chromosome"/>
</dbReference>
<evidence type="ECO:0000313" key="2">
    <source>
        <dbReference type="Proteomes" id="UP000069205"/>
    </source>
</evidence>
<dbReference type="STRING" id="42253.NITMOv2_2905"/>
<name>A0A0K2GEC8_NITMO</name>
<dbReference type="AlphaFoldDB" id="A0A0K2GEC8"/>
<evidence type="ECO:0000313" key="1">
    <source>
        <dbReference type="EMBL" id="ALA59311.1"/>
    </source>
</evidence>
<gene>
    <name evidence="1" type="ORF">NITMOv2_2905</name>
</gene>
<organism evidence="1 2">
    <name type="scientific">Nitrospira moscoviensis</name>
    <dbReference type="NCBI Taxonomy" id="42253"/>
    <lineage>
        <taxon>Bacteria</taxon>
        <taxon>Pseudomonadati</taxon>
        <taxon>Nitrospirota</taxon>
        <taxon>Nitrospiria</taxon>
        <taxon>Nitrospirales</taxon>
        <taxon>Nitrospiraceae</taxon>
        <taxon>Nitrospira</taxon>
    </lineage>
</organism>
<dbReference type="PROSITE" id="PS51257">
    <property type="entry name" value="PROKAR_LIPOPROTEIN"/>
    <property type="match status" value="1"/>
</dbReference>